<dbReference type="Pfam" id="PF17989">
    <property type="entry name" value="ALP_N"/>
    <property type="match status" value="1"/>
</dbReference>
<dbReference type="RefSeq" id="WP_089200807.1">
    <property type="nucleotide sequence ID" value="NZ_NHRJ02000009.1"/>
</dbReference>
<evidence type="ECO:0000313" key="3">
    <source>
        <dbReference type="EMBL" id="PZE20193.1"/>
    </source>
</evidence>
<comment type="caution">
    <text evidence="3">The sequence shown here is derived from an EMBL/GenBank/DDBJ whole genome shotgun (WGS) entry which is preliminary data.</text>
</comment>
<dbReference type="CDD" id="cd24021">
    <property type="entry name" value="ASKHA_NBD_ParM_Psk41-like"/>
    <property type="match status" value="1"/>
</dbReference>
<proteinExistence type="predicted"/>
<dbReference type="OrthoDB" id="2304187at2"/>
<dbReference type="AlphaFoldDB" id="A0A2W1NMK2"/>
<evidence type="ECO:0000259" key="2">
    <source>
        <dbReference type="Pfam" id="PF21522"/>
    </source>
</evidence>
<dbReference type="SUPFAM" id="SSF53067">
    <property type="entry name" value="Actin-like ATPase domain"/>
    <property type="match status" value="2"/>
</dbReference>
<dbReference type="Gene3D" id="3.30.420.40">
    <property type="match status" value="2"/>
</dbReference>
<feature type="domain" description="Actin homologue MreB-like C-terminal" evidence="2">
    <location>
        <begin position="190"/>
        <end position="310"/>
    </location>
</feature>
<organism evidence="3 4">
    <name type="scientific">Paenibacillus xerothermodurans</name>
    <dbReference type="NCBI Taxonomy" id="1977292"/>
    <lineage>
        <taxon>Bacteria</taxon>
        <taxon>Bacillati</taxon>
        <taxon>Bacillota</taxon>
        <taxon>Bacilli</taxon>
        <taxon>Bacillales</taxon>
        <taxon>Paenibacillaceae</taxon>
        <taxon>Paenibacillus</taxon>
    </lineage>
</organism>
<protein>
    <submittedName>
        <fullName evidence="3">Uncharacterized protein</fullName>
    </submittedName>
</protein>
<reference evidence="3" key="1">
    <citation type="submission" date="2018-06" db="EMBL/GenBank/DDBJ databases">
        <title>Paenibacillus xerothermodurans sp. nov. an extremely dry heat resistant spore forming bacterium isolated from the soil of Cape Canaveral, Florida.</title>
        <authorList>
            <person name="Seuylemezian A."/>
            <person name="Kaur N."/>
            <person name="Patil P."/>
            <person name="Patil P."/>
            <person name="Mayilraj S."/>
            <person name="Vaishampayan P."/>
        </authorList>
    </citation>
    <scope>NUCLEOTIDE SEQUENCE [LARGE SCALE GENOMIC DNA]</scope>
    <source>
        <strain evidence="3">ATCC 27380</strain>
    </source>
</reference>
<dbReference type="Proteomes" id="UP000214746">
    <property type="component" value="Unassembled WGS sequence"/>
</dbReference>
<dbReference type="InterPro" id="IPR040607">
    <property type="entry name" value="ALP_N"/>
</dbReference>
<dbReference type="EMBL" id="NHRJ02000009">
    <property type="protein sequence ID" value="PZE20193.1"/>
    <property type="molecule type" value="Genomic_DNA"/>
</dbReference>
<sequence length="357" mass="40534">MSKNKLTVMAIDHGNGYFKGYSTAMQGMVLPSGFLTKEGVQREDSIGVGHTEFNEFQSSLYEGESYVWGAEVNKSKGKFLSTYTSEDRYSQKYYKLLSQFGLASLINGEGTHDVLLVTGCPSREKGTRKEDELCKVFKGRHIVQMNDKHKFINVKECKILPQPLGSILDLYIDDEGYVNRKEIGSSYIGIIDIGSGTTDCDGIDCLKAIPDDRHTIPVGVHEIYQRLADYINSENPDAFATPKNVELQFDNEFYKPSRRLSIPIQEAKERIVRETAEYLINEIQIRWRNRNKFDMVILTGGGVKLMEPWFKGFINDIIVVEDHQIANARGFFKFGLLLSKSNEAEDVVNQDMFLTRS</sequence>
<dbReference type="Pfam" id="PF21522">
    <property type="entry name" value="MreB-like_C"/>
    <property type="match status" value="1"/>
</dbReference>
<name>A0A2W1NMK2_PAEXE</name>
<dbReference type="InterPro" id="IPR049067">
    <property type="entry name" value="MreB-like_C"/>
</dbReference>
<dbReference type="InterPro" id="IPR043129">
    <property type="entry name" value="ATPase_NBD"/>
</dbReference>
<feature type="domain" description="Actin-like protein N-terminal" evidence="1">
    <location>
        <begin position="10"/>
        <end position="165"/>
    </location>
</feature>
<evidence type="ECO:0000313" key="4">
    <source>
        <dbReference type="Proteomes" id="UP000214746"/>
    </source>
</evidence>
<accession>A0A2W1NMK2</accession>
<keyword evidence="4" id="KW-1185">Reference proteome</keyword>
<gene>
    <name evidence="3" type="ORF">CBW46_015000</name>
</gene>
<evidence type="ECO:0000259" key="1">
    <source>
        <dbReference type="Pfam" id="PF17989"/>
    </source>
</evidence>